<evidence type="ECO:0000256" key="3">
    <source>
        <dbReference type="ARBA" id="ARBA00022563"/>
    </source>
</evidence>
<gene>
    <name evidence="8" type="ORF">BOX15_Mlig029262g1</name>
</gene>
<dbReference type="CDD" id="cd00209">
    <property type="entry name" value="DHFR"/>
    <property type="match status" value="1"/>
</dbReference>
<dbReference type="GO" id="GO:0046655">
    <property type="term" value="P:folic acid metabolic process"/>
    <property type="evidence" value="ECO:0007669"/>
    <property type="project" value="TreeGrafter"/>
</dbReference>
<accession>A0A267EK85</accession>
<dbReference type="Pfam" id="PF00186">
    <property type="entry name" value="DHFR_1"/>
    <property type="match status" value="1"/>
</dbReference>
<dbReference type="InterPro" id="IPR001796">
    <property type="entry name" value="DHFR_dom"/>
</dbReference>
<dbReference type="GO" id="GO:0004146">
    <property type="term" value="F:dihydrofolate reductase activity"/>
    <property type="evidence" value="ECO:0007669"/>
    <property type="project" value="UniProtKB-EC"/>
</dbReference>
<dbReference type="EMBL" id="NIVC01001988">
    <property type="protein sequence ID" value="PAA61911.1"/>
    <property type="molecule type" value="Genomic_DNA"/>
</dbReference>
<proteinExistence type="predicted"/>
<dbReference type="PROSITE" id="PS51330">
    <property type="entry name" value="DHFR_2"/>
    <property type="match status" value="1"/>
</dbReference>
<protein>
    <recommendedName>
        <fullName evidence="2">dihydrofolate reductase</fullName>
        <ecNumber evidence="2">1.5.1.3</ecNumber>
    </recommendedName>
</protein>
<evidence type="ECO:0000256" key="6">
    <source>
        <dbReference type="ARBA" id="ARBA00048873"/>
    </source>
</evidence>
<reference evidence="8 9" key="1">
    <citation type="submission" date="2017-06" db="EMBL/GenBank/DDBJ databases">
        <title>A platform for efficient transgenesis in Macrostomum lignano, a flatworm model organism for stem cell research.</title>
        <authorList>
            <person name="Berezikov E."/>
        </authorList>
    </citation>
    <scope>NUCLEOTIDE SEQUENCE [LARGE SCALE GENOMIC DNA]</scope>
    <source>
        <strain evidence="8">DV1</strain>
        <tissue evidence="8">Whole organism</tissue>
    </source>
</reference>
<dbReference type="PANTHER" id="PTHR48069:SF3">
    <property type="entry name" value="DIHYDROFOLATE REDUCTASE"/>
    <property type="match status" value="1"/>
</dbReference>
<keyword evidence="3" id="KW-0554">One-carbon metabolism</keyword>
<dbReference type="GO" id="GO:0005739">
    <property type="term" value="C:mitochondrion"/>
    <property type="evidence" value="ECO:0007669"/>
    <property type="project" value="TreeGrafter"/>
</dbReference>
<dbReference type="GO" id="GO:0050661">
    <property type="term" value="F:NADP binding"/>
    <property type="evidence" value="ECO:0007669"/>
    <property type="project" value="InterPro"/>
</dbReference>
<keyword evidence="9" id="KW-1185">Reference proteome</keyword>
<name>A0A267EK85_9PLAT</name>
<dbReference type="AlphaFoldDB" id="A0A267EK85"/>
<comment type="caution">
    <text evidence="8">The sequence shown here is derived from an EMBL/GenBank/DDBJ whole genome shotgun (WGS) entry which is preliminary data.</text>
</comment>
<evidence type="ECO:0000259" key="7">
    <source>
        <dbReference type="PROSITE" id="PS51330"/>
    </source>
</evidence>
<evidence type="ECO:0000256" key="1">
    <source>
        <dbReference type="ARBA" id="ARBA00004903"/>
    </source>
</evidence>
<dbReference type="InterPro" id="IPR024072">
    <property type="entry name" value="DHFR-like_dom_sf"/>
</dbReference>
<dbReference type="PANTHER" id="PTHR48069">
    <property type="entry name" value="DIHYDROFOLATE REDUCTASE"/>
    <property type="match status" value="1"/>
</dbReference>
<dbReference type="EC" id="1.5.1.3" evidence="2"/>
<keyword evidence="4" id="KW-0521">NADP</keyword>
<evidence type="ECO:0000313" key="8">
    <source>
        <dbReference type="EMBL" id="PAA61911.1"/>
    </source>
</evidence>
<organism evidence="8 9">
    <name type="scientific">Macrostomum lignano</name>
    <dbReference type="NCBI Taxonomy" id="282301"/>
    <lineage>
        <taxon>Eukaryota</taxon>
        <taxon>Metazoa</taxon>
        <taxon>Spiralia</taxon>
        <taxon>Lophotrochozoa</taxon>
        <taxon>Platyhelminthes</taxon>
        <taxon>Rhabditophora</taxon>
        <taxon>Macrostomorpha</taxon>
        <taxon>Macrostomida</taxon>
        <taxon>Macrostomidae</taxon>
        <taxon>Macrostomum</taxon>
    </lineage>
</organism>
<dbReference type="GO" id="GO:0006730">
    <property type="term" value="P:one-carbon metabolic process"/>
    <property type="evidence" value="ECO:0007669"/>
    <property type="project" value="UniProtKB-KW"/>
</dbReference>
<dbReference type="InterPro" id="IPR012259">
    <property type="entry name" value="DHFR"/>
</dbReference>
<dbReference type="GO" id="GO:0046654">
    <property type="term" value="P:tetrahydrofolate biosynthetic process"/>
    <property type="evidence" value="ECO:0007669"/>
    <property type="project" value="InterPro"/>
</dbReference>
<dbReference type="OrthoDB" id="4664297at2759"/>
<dbReference type="GO" id="GO:0046452">
    <property type="term" value="P:dihydrofolate metabolic process"/>
    <property type="evidence" value="ECO:0007669"/>
    <property type="project" value="TreeGrafter"/>
</dbReference>
<dbReference type="Proteomes" id="UP000215902">
    <property type="component" value="Unassembled WGS sequence"/>
</dbReference>
<dbReference type="STRING" id="282301.A0A267EK85"/>
<comment type="catalytic activity">
    <reaction evidence="6">
        <text>(6S)-5,6,7,8-tetrahydrofolate + NADP(+) = 7,8-dihydrofolate + NADPH + H(+)</text>
        <dbReference type="Rhea" id="RHEA:15009"/>
        <dbReference type="ChEBI" id="CHEBI:15378"/>
        <dbReference type="ChEBI" id="CHEBI:57451"/>
        <dbReference type="ChEBI" id="CHEBI:57453"/>
        <dbReference type="ChEBI" id="CHEBI:57783"/>
        <dbReference type="ChEBI" id="CHEBI:58349"/>
        <dbReference type="EC" id="1.5.1.3"/>
    </reaction>
</comment>
<keyword evidence="5" id="KW-0560">Oxidoreductase</keyword>
<comment type="pathway">
    <text evidence="1">Cofactor biosynthesis; tetrahydrofolate biosynthesis; 5,6,7,8-tetrahydrofolate from 7,8-dihydrofolate: step 1/1.</text>
</comment>
<sequence length="208" mass="22940">STQQKTFSLVVAAATNGVIGRDGGLPWGYGLKTDLKFFRLVTSGPAKPSAADSRRNLIIMGRRTWDSLPRKPLPNRLSVVLTRSPDELQPRLPDGVRAAASLDAALALADPDGPLAASVAEIHVIGGAAVYAEAARHPRLGRIYFTRVFDDNCIGDCRFPDSLDWSEFVQLPPDRLPEHLRAEFSFDRQIEAGLEFQFTVWDRRGDLE</sequence>
<dbReference type="Gene3D" id="3.40.430.10">
    <property type="entry name" value="Dihydrofolate Reductase, subunit A"/>
    <property type="match status" value="1"/>
</dbReference>
<dbReference type="SUPFAM" id="SSF53597">
    <property type="entry name" value="Dihydrofolate reductase-like"/>
    <property type="match status" value="1"/>
</dbReference>
<evidence type="ECO:0000256" key="2">
    <source>
        <dbReference type="ARBA" id="ARBA00012856"/>
    </source>
</evidence>
<evidence type="ECO:0000313" key="9">
    <source>
        <dbReference type="Proteomes" id="UP000215902"/>
    </source>
</evidence>
<feature type="domain" description="DHFR" evidence="7">
    <location>
        <begin position="6"/>
        <end position="203"/>
    </location>
</feature>
<feature type="non-terminal residue" evidence="8">
    <location>
        <position position="1"/>
    </location>
</feature>
<dbReference type="PRINTS" id="PR00070">
    <property type="entry name" value="DHFR"/>
</dbReference>
<evidence type="ECO:0000256" key="4">
    <source>
        <dbReference type="ARBA" id="ARBA00022857"/>
    </source>
</evidence>
<evidence type="ECO:0000256" key="5">
    <source>
        <dbReference type="ARBA" id="ARBA00023002"/>
    </source>
</evidence>